<dbReference type="AlphaFoldDB" id="A0A5B0Q0D6"/>
<sequence length="119" mass="13287">MGCWIERCLLQLLGDFQPWDAVRQGPSSESDETAGAHLRHEGHVLKQQSESHVKLSIASKSQDESYAIAFPRSRNPSLKSRSKNTVFALLQESLQSTVTLSTPLSFLYIWESSVPIDQA</sequence>
<accession>A0A5B0Q0D6</accession>
<organism evidence="1 2">
    <name type="scientific">Puccinia graminis f. sp. tritici</name>
    <dbReference type="NCBI Taxonomy" id="56615"/>
    <lineage>
        <taxon>Eukaryota</taxon>
        <taxon>Fungi</taxon>
        <taxon>Dikarya</taxon>
        <taxon>Basidiomycota</taxon>
        <taxon>Pucciniomycotina</taxon>
        <taxon>Pucciniomycetes</taxon>
        <taxon>Pucciniales</taxon>
        <taxon>Pucciniaceae</taxon>
        <taxon>Puccinia</taxon>
    </lineage>
</organism>
<evidence type="ECO:0000313" key="2">
    <source>
        <dbReference type="Proteomes" id="UP000324748"/>
    </source>
</evidence>
<proteinExistence type="predicted"/>
<name>A0A5B0Q0D6_PUCGR</name>
<keyword evidence="2" id="KW-1185">Reference proteome</keyword>
<gene>
    <name evidence="1" type="ORF">PGT21_034979</name>
</gene>
<comment type="caution">
    <text evidence="1">The sequence shown here is derived from an EMBL/GenBank/DDBJ whole genome shotgun (WGS) entry which is preliminary data.</text>
</comment>
<reference evidence="1 2" key="1">
    <citation type="submission" date="2019-05" db="EMBL/GenBank/DDBJ databases">
        <title>Emergence of the Ug99 lineage of the wheat stem rust pathogen through somatic hybridization.</title>
        <authorList>
            <person name="Li F."/>
            <person name="Upadhyaya N.M."/>
            <person name="Sperschneider J."/>
            <person name="Matny O."/>
            <person name="Nguyen-Phuc H."/>
            <person name="Mago R."/>
            <person name="Raley C."/>
            <person name="Miller M.E."/>
            <person name="Silverstein K.A.T."/>
            <person name="Henningsen E."/>
            <person name="Hirsch C.D."/>
            <person name="Visser B."/>
            <person name="Pretorius Z.A."/>
            <person name="Steffenson B.J."/>
            <person name="Schwessinger B."/>
            <person name="Dodds P.N."/>
            <person name="Figueroa M."/>
        </authorList>
    </citation>
    <scope>NUCLEOTIDE SEQUENCE [LARGE SCALE GENOMIC DNA]</scope>
    <source>
        <strain evidence="1">21-0</strain>
    </source>
</reference>
<dbReference type="EMBL" id="VSWC01000040">
    <property type="protein sequence ID" value="KAA1106444.1"/>
    <property type="molecule type" value="Genomic_DNA"/>
</dbReference>
<protein>
    <submittedName>
        <fullName evidence="1">Uncharacterized protein</fullName>
    </submittedName>
</protein>
<evidence type="ECO:0000313" key="1">
    <source>
        <dbReference type="EMBL" id="KAA1106444.1"/>
    </source>
</evidence>
<dbReference type="Proteomes" id="UP000324748">
    <property type="component" value="Unassembled WGS sequence"/>
</dbReference>